<dbReference type="RefSeq" id="WP_215871544.1">
    <property type="nucleotide sequence ID" value="NZ_JAAXYO010000028.1"/>
</dbReference>
<evidence type="ECO:0000313" key="2">
    <source>
        <dbReference type="EMBL" id="MBU2786893.1"/>
    </source>
</evidence>
<gene>
    <name evidence="2" type="ORF">HFQ13_01465</name>
</gene>
<comment type="caution">
    <text evidence="2">The sequence shown here is derived from an EMBL/GenBank/DDBJ whole genome shotgun (WGS) entry which is preliminary data.</text>
</comment>
<name>A0AAE2YNC4_9PROT</name>
<keyword evidence="1" id="KW-0812">Transmembrane</keyword>
<evidence type="ECO:0000313" key="3">
    <source>
        <dbReference type="Proteomes" id="UP001197378"/>
    </source>
</evidence>
<protein>
    <recommendedName>
        <fullName evidence="4">NfeD-like C-terminal domain-containing protein</fullName>
    </recommendedName>
</protein>
<keyword evidence="1" id="KW-0472">Membrane</keyword>
<proteinExistence type="predicted"/>
<evidence type="ECO:0008006" key="4">
    <source>
        <dbReference type="Google" id="ProtNLM"/>
    </source>
</evidence>
<reference evidence="2" key="1">
    <citation type="journal article" date="2021" name="ISME J.">
        <title>Genomic evolution of the class Acidithiobacillia: deep-branching Proteobacteria living in extreme acidic conditions.</title>
        <authorList>
            <person name="Moya-Beltran A."/>
            <person name="Beard S."/>
            <person name="Rojas-Villalobos C."/>
            <person name="Issotta F."/>
            <person name="Gallardo Y."/>
            <person name="Ulloa R."/>
            <person name="Giaveno A."/>
            <person name="Degli Esposti M."/>
            <person name="Johnson D.B."/>
            <person name="Quatrini R."/>
        </authorList>
    </citation>
    <scope>NUCLEOTIDE SEQUENCE</scope>
    <source>
        <strain evidence="2">VAN18-1</strain>
    </source>
</reference>
<accession>A0AAE2YNC4</accession>
<keyword evidence="3" id="KW-1185">Reference proteome</keyword>
<feature type="transmembrane region" description="Helical" evidence="1">
    <location>
        <begin position="7"/>
        <end position="40"/>
    </location>
</feature>
<sequence length="155" mass="16411">MLLLYLIIAVVAGLAELFTGTFYLAAVAIAALIALLAGFFLPHITLHWVFLGSSVLLIIASAWLRHRLARKASGVDDLDLGQAVEVLRGPDAQGRYRVRYRGSEWPAVLEEGNTACPGAAALIVAHEGNLLHIAVVPPSSRESLCLPPSSASSSS</sequence>
<dbReference type="AlphaFoldDB" id="A0AAE2YNC4"/>
<dbReference type="Proteomes" id="UP001197378">
    <property type="component" value="Unassembled WGS sequence"/>
</dbReference>
<organism evidence="2 3">
    <name type="scientific">Igneacidithiobacillus copahuensis</name>
    <dbReference type="NCBI Taxonomy" id="2724909"/>
    <lineage>
        <taxon>Bacteria</taxon>
        <taxon>Pseudomonadati</taxon>
        <taxon>Pseudomonadota</taxon>
        <taxon>Acidithiobacillia</taxon>
        <taxon>Acidithiobacillales</taxon>
        <taxon>Acidithiobacillaceae</taxon>
        <taxon>Igneacidithiobacillus</taxon>
    </lineage>
</organism>
<feature type="transmembrane region" description="Helical" evidence="1">
    <location>
        <begin position="46"/>
        <end position="64"/>
    </location>
</feature>
<evidence type="ECO:0000256" key="1">
    <source>
        <dbReference type="SAM" id="Phobius"/>
    </source>
</evidence>
<keyword evidence="1" id="KW-1133">Transmembrane helix</keyword>
<dbReference type="EMBL" id="JAAXYO010000028">
    <property type="protein sequence ID" value="MBU2786893.1"/>
    <property type="molecule type" value="Genomic_DNA"/>
</dbReference>